<dbReference type="KEGG" id="zpr:ZPR_1854"/>
<evidence type="ECO:0000313" key="2">
    <source>
        <dbReference type="EMBL" id="ADF52179.1"/>
    </source>
</evidence>
<dbReference type="EMBL" id="CP001650">
    <property type="protein sequence ID" value="ADF52179.1"/>
    <property type="molecule type" value="Genomic_DNA"/>
</dbReference>
<proteinExistence type="predicted"/>
<dbReference type="Proteomes" id="UP000001654">
    <property type="component" value="Chromosome"/>
</dbReference>
<evidence type="ECO:0000256" key="1">
    <source>
        <dbReference type="SAM" id="MobiDB-lite"/>
    </source>
</evidence>
<dbReference type="PROSITE" id="PS51257">
    <property type="entry name" value="PROKAR_LIPOPROTEIN"/>
    <property type="match status" value="1"/>
</dbReference>
<accession>D5B994</accession>
<gene>
    <name evidence="2" type="ordered locus">ZPR_1854</name>
</gene>
<feature type="region of interest" description="Disordered" evidence="1">
    <location>
        <begin position="178"/>
        <end position="198"/>
    </location>
</feature>
<sequence>MFRKKIMKFIIQKKQFILGFLSLLIFAGCQRDDICPETVDTTPMLVINFYANNAQNEPRTSVNLTVREVGRDTLDMLLYRVNSQSIRIPLKTGQNSTKYEFIYNGPAYNENGEIIENEDNNLETNTDIIEFTYDPEEEYINRACSFKVNYLNIDYIIEGGEDGRWISRMRFLTNNITTDNFENDDEEDEDNDDNEDVPTAHLNIFFD</sequence>
<dbReference type="STRING" id="655815.ZPR_1854"/>
<dbReference type="InterPro" id="IPR045607">
    <property type="entry name" value="DUF6452"/>
</dbReference>
<reference evidence="2 3" key="1">
    <citation type="journal article" date="2010" name="BMC Genomics">
        <title>The complete genome of Zunongwangia profunda SM-A87 reveals its adaptation to the deep-sea environment and ecological role in sedimentary organic nitrogen degradation.</title>
        <authorList>
            <person name="Qin Q.L."/>
            <person name="Zhang X.Y."/>
            <person name="Wang X.M."/>
            <person name="Liu G.M."/>
            <person name="Chen X.L."/>
            <person name="Xie B.B."/>
            <person name="Dang H.Y."/>
            <person name="Zhou B.C."/>
            <person name="Yu J."/>
            <person name="Zhang Y.Z."/>
        </authorList>
    </citation>
    <scope>NUCLEOTIDE SEQUENCE [LARGE SCALE GENOMIC DNA]</scope>
    <source>
        <strain evidence="3">DSM 18752 / CCTCC AB 206139 / SM-A87</strain>
    </source>
</reference>
<protein>
    <submittedName>
        <fullName evidence="2">Uncharacterized protein</fullName>
    </submittedName>
</protein>
<dbReference type="HOGENOM" id="CLU_134937_0_0_10"/>
<keyword evidence="3" id="KW-1185">Reference proteome</keyword>
<name>D5B994_ZUNPS</name>
<organism evidence="2 3">
    <name type="scientific">Zunongwangia profunda (strain DSM 18752 / CCTCC AB 206139 / SM-A87)</name>
    <name type="common">Wangia profunda</name>
    <dbReference type="NCBI Taxonomy" id="655815"/>
    <lineage>
        <taxon>Bacteria</taxon>
        <taxon>Pseudomonadati</taxon>
        <taxon>Bacteroidota</taxon>
        <taxon>Flavobacteriia</taxon>
        <taxon>Flavobacteriales</taxon>
        <taxon>Flavobacteriaceae</taxon>
        <taxon>Zunongwangia</taxon>
    </lineage>
</organism>
<dbReference type="Pfam" id="PF20050">
    <property type="entry name" value="DUF6452"/>
    <property type="match status" value="1"/>
</dbReference>
<evidence type="ECO:0000313" key="3">
    <source>
        <dbReference type="Proteomes" id="UP000001654"/>
    </source>
</evidence>
<feature type="compositionally biased region" description="Acidic residues" evidence="1">
    <location>
        <begin position="181"/>
        <end position="196"/>
    </location>
</feature>
<dbReference type="AlphaFoldDB" id="D5B994"/>